<comment type="caution">
    <text evidence="5">The sequence shown here is derived from an EMBL/GenBank/DDBJ whole genome shotgun (WGS) entry which is preliminary data.</text>
</comment>
<evidence type="ECO:0000313" key="6">
    <source>
        <dbReference type="Proteomes" id="UP001438707"/>
    </source>
</evidence>
<dbReference type="PROSITE" id="PS00086">
    <property type="entry name" value="CYTOCHROME_P450"/>
    <property type="match status" value="1"/>
</dbReference>
<dbReference type="GO" id="GO:0005506">
    <property type="term" value="F:iron ion binding"/>
    <property type="evidence" value="ECO:0007669"/>
    <property type="project" value="InterPro"/>
</dbReference>
<dbReference type="PANTHER" id="PTHR24305:SF166">
    <property type="entry name" value="CYTOCHROME P450 12A4, MITOCHONDRIAL-RELATED"/>
    <property type="match status" value="1"/>
</dbReference>
<keyword evidence="6" id="KW-1185">Reference proteome</keyword>
<dbReference type="Proteomes" id="UP001438707">
    <property type="component" value="Unassembled WGS sequence"/>
</dbReference>
<evidence type="ECO:0000256" key="4">
    <source>
        <dbReference type="RuleBase" id="RU000461"/>
    </source>
</evidence>
<dbReference type="PRINTS" id="PR00385">
    <property type="entry name" value="P450"/>
</dbReference>
<proteinExistence type="inferred from homology"/>
<dbReference type="InterPro" id="IPR001128">
    <property type="entry name" value="Cyt_P450"/>
</dbReference>
<feature type="binding site" description="axial binding residue" evidence="3">
    <location>
        <position position="445"/>
    </location>
    <ligand>
        <name>heme</name>
        <dbReference type="ChEBI" id="CHEBI:30413"/>
    </ligand>
    <ligandPart>
        <name>Fe</name>
        <dbReference type="ChEBI" id="CHEBI:18248"/>
    </ligandPart>
</feature>
<dbReference type="InterPro" id="IPR017972">
    <property type="entry name" value="Cyt_P450_CS"/>
</dbReference>
<accession>A0AAW1QY00</accession>
<dbReference type="InterPro" id="IPR036396">
    <property type="entry name" value="Cyt_P450_sf"/>
</dbReference>
<dbReference type="GO" id="GO:0004497">
    <property type="term" value="F:monooxygenase activity"/>
    <property type="evidence" value="ECO:0007669"/>
    <property type="project" value="UniProtKB-KW"/>
</dbReference>
<evidence type="ECO:0000256" key="3">
    <source>
        <dbReference type="PIRSR" id="PIRSR602401-1"/>
    </source>
</evidence>
<dbReference type="GO" id="GO:0020037">
    <property type="term" value="F:heme binding"/>
    <property type="evidence" value="ECO:0007669"/>
    <property type="project" value="InterPro"/>
</dbReference>
<dbReference type="EMBL" id="JALJOS010000022">
    <property type="protein sequence ID" value="KAK9826059.1"/>
    <property type="molecule type" value="Genomic_DNA"/>
</dbReference>
<evidence type="ECO:0000256" key="2">
    <source>
        <dbReference type="ARBA" id="ARBA00010617"/>
    </source>
</evidence>
<name>A0AAW1QY00_9CHLO</name>
<protein>
    <recommendedName>
        <fullName evidence="7">Cytochrome P450</fullName>
    </recommendedName>
</protein>
<evidence type="ECO:0000313" key="5">
    <source>
        <dbReference type="EMBL" id="KAK9826059.1"/>
    </source>
</evidence>
<dbReference type="Pfam" id="PF00067">
    <property type="entry name" value="p450"/>
    <property type="match status" value="2"/>
</dbReference>
<keyword evidence="3 4" id="KW-0408">Iron</keyword>
<evidence type="ECO:0008006" key="7">
    <source>
        <dbReference type="Google" id="ProtNLM"/>
    </source>
</evidence>
<dbReference type="GO" id="GO:0016705">
    <property type="term" value="F:oxidoreductase activity, acting on paired donors, with incorporation or reduction of molecular oxygen"/>
    <property type="evidence" value="ECO:0007669"/>
    <property type="project" value="InterPro"/>
</dbReference>
<dbReference type="PRINTS" id="PR00463">
    <property type="entry name" value="EP450I"/>
</dbReference>
<gene>
    <name evidence="5" type="ORF">WJX74_008792</name>
</gene>
<keyword evidence="4" id="KW-0560">Oxidoreductase</keyword>
<dbReference type="AlphaFoldDB" id="A0AAW1QY00"/>
<dbReference type="Gene3D" id="1.10.630.10">
    <property type="entry name" value="Cytochrome P450"/>
    <property type="match status" value="1"/>
</dbReference>
<dbReference type="CDD" id="cd00302">
    <property type="entry name" value="cytochrome_P450"/>
    <property type="match status" value="1"/>
</dbReference>
<dbReference type="SUPFAM" id="SSF48264">
    <property type="entry name" value="Cytochrome P450"/>
    <property type="match status" value="1"/>
</dbReference>
<evidence type="ECO:0000256" key="1">
    <source>
        <dbReference type="ARBA" id="ARBA00001971"/>
    </source>
</evidence>
<reference evidence="5 6" key="1">
    <citation type="journal article" date="2024" name="Nat. Commun.">
        <title>Phylogenomics reveals the evolutionary origins of lichenization in chlorophyte algae.</title>
        <authorList>
            <person name="Puginier C."/>
            <person name="Libourel C."/>
            <person name="Otte J."/>
            <person name="Skaloud P."/>
            <person name="Haon M."/>
            <person name="Grisel S."/>
            <person name="Petersen M."/>
            <person name="Berrin J.G."/>
            <person name="Delaux P.M."/>
            <person name="Dal Grande F."/>
            <person name="Keller J."/>
        </authorList>
    </citation>
    <scope>NUCLEOTIDE SEQUENCE [LARGE SCALE GENOMIC DNA]</scope>
    <source>
        <strain evidence="5 6">SAG 2145</strain>
    </source>
</reference>
<organism evidence="5 6">
    <name type="scientific">Apatococcus lobatus</name>
    <dbReference type="NCBI Taxonomy" id="904363"/>
    <lineage>
        <taxon>Eukaryota</taxon>
        <taxon>Viridiplantae</taxon>
        <taxon>Chlorophyta</taxon>
        <taxon>core chlorophytes</taxon>
        <taxon>Trebouxiophyceae</taxon>
        <taxon>Chlorellales</taxon>
        <taxon>Chlorellaceae</taxon>
        <taxon>Apatococcus</taxon>
    </lineage>
</organism>
<dbReference type="InterPro" id="IPR050121">
    <property type="entry name" value="Cytochrome_P450_monoxygenase"/>
</dbReference>
<keyword evidence="4" id="KW-0503">Monooxygenase</keyword>
<keyword evidence="3 4" id="KW-0349">Heme</keyword>
<comment type="cofactor">
    <cofactor evidence="1 3">
        <name>heme</name>
        <dbReference type="ChEBI" id="CHEBI:30413"/>
    </cofactor>
</comment>
<dbReference type="PANTHER" id="PTHR24305">
    <property type="entry name" value="CYTOCHROME P450"/>
    <property type="match status" value="1"/>
</dbReference>
<keyword evidence="3 4" id="KW-0479">Metal-binding</keyword>
<sequence length="512" mass="56028">MILLAADASLAAELGGIYRIRLGLIQAVIVTDPYIISEILAPGAEVEKSIDLVYSHFDVLNHASGKPTIFTSPSDDHWRLVRKAVAPAFNPKNIRHGFQFVQQTVSQLIDILKLRGPDEVIDMDNAALRVTLDVIGQVGFGKDFGATKSLDARDTANAAFATMEAGRDEGVKRWNNPLRRFCTFLPDVRKGKTDFARFRAVMTSLLSEIKARGETQSDDVSIAAHLLRMRDAKGQPLPDDRLAAEIGVFFTGGFETTGHTIGWALYMISQHPEVEAKVVAELDDMGLLATCDRPDPRPMEHADLQELKYTLQAIKESMRLLPVLTGGTNRTTAKPTRIGPVTVPAGTMVWIPFSALFNSPHNWEAPDVYDPDRWRAPDVEYAVAKGTNANGHVMSSLSTDLGKTSHVLHLEARAGGVAGGAVKASAPDQGRTKRWMPFSMGSRDCIGQNLARMNYMTAVAMLLSHFHFELAPEMGGKAGVRAAESAALLTLQPRHGMKMLCMPRQSIRSAHR</sequence>
<dbReference type="InterPro" id="IPR002401">
    <property type="entry name" value="Cyt_P450_E_grp-I"/>
</dbReference>
<comment type="similarity">
    <text evidence="2 4">Belongs to the cytochrome P450 family.</text>
</comment>